<name>C8VYT1_DESAS</name>
<dbReference type="NCBIfam" id="TIGR00455">
    <property type="entry name" value="apsK"/>
    <property type="match status" value="1"/>
</dbReference>
<evidence type="ECO:0000256" key="5">
    <source>
        <dbReference type="ARBA" id="ARBA00022840"/>
    </source>
</evidence>
<dbReference type="Gene3D" id="3.40.50.300">
    <property type="entry name" value="P-loop containing nucleotide triphosphate hydrolases"/>
    <property type="match status" value="1"/>
</dbReference>
<dbReference type="GO" id="GO:0004020">
    <property type="term" value="F:adenylylsulfate kinase activity"/>
    <property type="evidence" value="ECO:0007669"/>
    <property type="project" value="UniProtKB-UniRule"/>
</dbReference>
<comment type="pathway">
    <text evidence="6 7">Sulfur metabolism; hydrogen sulfide biosynthesis; sulfite from sulfate: step 2/3.</text>
</comment>
<organism evidence="9 10">
    <name type="scientific">Desulfofarcimen acetoxidans (strain ATCC 49208 / DSM 771 / KCTC 5769 / VKM B-1644 / 5575)</name>
    <name type="common">Desulfotomaculum acetoxidans</name>
    <dbReference type="NCBI Taxonomy" id="485916"/>
    <lineage>
        <taxon>Bacteria</taxon>
        <taxon>Bacillati</taxon>
        <taxon>Bacillota</taxon>
        <taxon>Clostridia</taxon>
        <taxon>Eubacteriales</taxon>
        <taxon>Peptococcaceae</taxon>
        <taxon>Desulfofarcimen</taxon>
    </lineage>
</organism>
<evidence type="ECO:0000313" key="10">
    <source>
        <dbReference type="Proteomes" id="UP000002217"/>
    </source>
</evidence>
<dbReference type="InterPro" id="IPR027417">
    <property type="entry name" value="P-loop_NTPase"/>
</dbReference>
<dbReference type="EC" id="2.7.1.25" evidence="2 6"/>
<keyword evidence="4 6" id="KW-0547">Nucleotide-binding</keyword>
<evidence type="ECO:0000256" key="2">
    <source>
        <dbReference type="ARBA" id="ARBA00012121"/>
    </source>
</evidence>
<accession>C8VYT1</accession>
<dbReference type="Pfam" id="PF01583">
    <property type="entry name" value="APS_kinase"/>
    <property type="match status" value="1"/>
</dbReference>
<evidence type="ECO:0000256" key="1">
    <source>
        <dbReference type="ARBA" id="ARBA00001823"/>
    </source>
</evidence>
<evidence type="ECO:0000313" key="9">
    <source>
        <dbReference type="EMBL" id="ACV64802.1"/>
    </source>
</evidence>
<evidence type="ECO:0000256" key="7">
    <source>
        <dbReference type="RuleBase" id="RU004347"/>
    </source>
</evidence>
<comment type="similarity">
    <text evidence="6 7">Belongs to the APS kinase family.</text>
</comment>
<dbReference type="GO" id="GO:0005737">
    <property type="term" value="C:cytoplasm"/>
    <property type="evidence" value="ECO:0007669"/>
    <property type="project" value="TreeGrafter"/>
</dbReference>
<feature type="domain" description="APS kinase" evidence="8">
    <location>
        <begin position="3"/>
        <end position="151"/>
    </location>
</feature>
<dbReference type="PANTHER" id="PTHR42700">
    <property type="entry name" value="SULFATE ADENYLYLTRANSFERASE"/>
    <property type="match status" value="1"/>
</dbReference>
<dbReference type="CDD" id="cd02027">
    <property type="entry name" value="APSK"/>
    <property type="match status" value="1"/>
</dbReference>
<dbReference type="HAMAP" id="MF_00065">
    <property type="entry name" value="Adenylyl_sulf_kinase"/>
    <property type="match status" value="1"/>
</dbReference>
<dbReference type="GO" id="GO:0004781">
    <property type="term" value="F:sulfate adenylyltransferase (ATP) activity"/>
    <property type="evidence" value="ECO:0007669"/>
    <property type="project" value="TreeGrafter"/>
</dbReference>
<evidence type="ECO:0000256" key="3">
    <source>
        <dbReference type="ARBA" id="ARBA00022679"/>
    </source>
</evidence>
<keyword evidence="5 6" id="KW-0067">ATP-binding</keyword>
<dbReference type="eggNOG" id="COG0529">
    <property type="taxonomic scope" value="Bacteria"/>
</dbReference>
<evidence type="ECO:0000256" key="4">
    <source>
        <dbReference type="ARBA" id="ARBA00022741"/>
    </source>
</evidence>
<reference evidence="9 10" key="1">
    <citation type="journal article" date="2009" name="Stand. Genomic Sci.">
        <title>Complete genome sequence of Desulfotomaculum acetoxidans type strain (5575).</title>
        <authorList>
            <person name="Spring S."/>
            <person name="Lapidus A."/>
            <person name="Schroder M."/>
            <person name="Gleim D."/>
            <person name="Sims D."/>
            <person name="Meincke L."/>
            <person name="Glavina Del Rio T."/>
            <person name="Tice H."/>
            <person name="Copeland A."/>
            <person name="Cheng J.F."/>
            <person name="Lucas S."/>
            <person name="Chen F."/>
            <person name="Nolan M."/>
            <person name="Bruce D."/>
            <person name="Goodwin L."/>
            <person name="Pitluck S."/>
            <person name="Ivanova N."/>
            <person name="Mavromatis K."/>
            <person name="Mikhailova N."/>
            <person name="Pati A."/>
            <person name="Chen A."/>
            <person name="Palaniappan K."/>
            <person name="Land M."/>
            <person name="Hauser L."/>
            <person name="Chang Y.J."/>
            <person name="Jeffries C.D."/>
            <person name="Chain P."/>
            <person name="Saunders E."/>
            <person name="Brettin T."/>
            <person name="Detter J.C."/>
            <person name="Goker M."/>
            <person name="Bristow J."/>
            <person name="Eisen J.A."/>
            <person name="Markowitz V."/>
            <person name="Hugenholtz P."/>
            <person name="Kyrpides N.C."/>
            <person name="Klenk H.P."/>
            <person name="Han C."/>
        </authorList>
    </citation>
    <scope>NUCLEOTIDE SEQUENCE [LARGE SCALE GENOMIC DNA]</scope>
    <source>
        <strain evidence="10">ATCC 49208 / DSM 771 / VKM B-1644</strain>
    </source>
</reference>
<dbReference type="GO" id="GO:0005524">
    <property type="term" value="F:ATP binding"/>
    <property type="evidence" value="ECO:0007669"/>
    <property type="project" value="UniProtKB-UniRule"/>
</dbReference>
<evidence type="ECO:0000259" key="8">
    <source>
        <dbReference type="Pfam" id="PF01583"/>
    </source>
</evidence>
<dbReference type="EMBL" id="CP001720">
    <property type="protein sequence ID" value="ACV64802.1"/>
    <property type="molecule type" value="Genomic_DNA"/>
</dbReference>
<dbReference type="SUPFAM" id="SSF52540">
    <property type="entry name" value="P-loop containing nucleoside triphosphate hydrolases"/>
    <property type="match status" value="1"/>
</dbReference>
<dbReference type="AlphaFoldDB" id="C8VYT1"/>
<dbReference type="PANTHER" id="PTHR42700:SF1">
    <property type="entry name" value="SULFATE ADENYLYLTRANSFERASE"/>
    <property type="match status" value="1"/>
</dbReference>
<dbReference type="STRING" id="485916.Dtox_4134"/>
<evidence type="ECO:0000256" key="6">
    <source>
        <dbReference type="HAMAP-Rule" id="MF_00065"/>
    </source>
</evidence>
<proteinExistence type="inferred from homology"/>
<dbReference type="InterPro" id="IPR002891">
    <property type="entry name" value="APS"/>
</dbReference>
<feature type="binding site" evidence="6">
    <location>
        <begin position="11"/>
        <end position="18"/>
    </location>
    <ligand>
        <name>ATP</name>
        <dbReference type="ChEBI" id="CHEBI:30616"/>
    </ligand>
</feature>
<dbReference type="OrthoDB" id="9804504at2"/>
<protein>
    <recommendedName>
        <fullName evidence="2 6">Adenylyl-sulfate kinase</fullName>
        <ecNumber evidence="2 6">2.7.1.25</ecNumber>
    </recommendedName>
    <alternativeName>
        <fullName evidence="6">APS kinase</fullName>
    </alternativeName>
    <alternativeName>
        <fullName evidence="6">ATP adenosine-5'-phosphosulfate 3'-phosphotransferase</fullName>
    </alternativeName>
    <alternativeName>
        <fullName evidence="6">Adenosine-5'-phosphosulfate kinase</fullName>
    </alternativeName>
</protein>
<dbReference type="Proteomes" id="UP000002217">
    <property type="component" value="Chromosome"/>
</dbReference>
<keyword evidence="3 6" id="KW-0808">Transferase</keyword>
<dbReference type="UniPathway" id="UPA00140">
    <property type="reaction ID" value="UER00205"/>
</dbReference>
<dbReference type="RefSeq" id="WP_015759472.1">
    <property type="nucleotide sequence ID" value="NC_013216.1"/>
</dbReference>
<gene>
    <name evidence="6" type="primary">cysC</name>
    <name evidence="9" type="ordered locus">Dtox_4134</name>
</gene>
<comment type="function">
    <text evidence="6 7">Catalyzes the synthesis of activated sulfate.</text>
</comment>
<dbReference type="NCBIfam" id="NF003013">
    <property type="entry name" value="PRK03846.1"/>
    <property type="match status" value="1"/>
</dbReference>
<dbReference type="KEGG" id="dae:Dtox_4134"/>
<dbReference type="InterPro" id="IPR059117">
    <property type="entry name" value="APS_kinase_dom"/>
</dbReference>
<dbReference type="GO" id="GO:0070814">
    <property type="term" value="P:hydrogen sulfide biosynthetic process"/>
    <property type="evidence" value="ECO:0007669"/>
    <property type="project" value="UniProtKB-UniRule"/>
</dbReference>
<dbReference type="GO" id="GO:0010134">
    <property type="term" value="P:sulfate assimilation via adenylyl sulfate reduction"/>
    <property type="evidence" value="ECO:0007669"/>
    <property type="project" value="TreeGrafter"/>
</dbReference>
<keyword evidence="6 7" id="KW-0418">Kinase</keyword>
<sequence length="181" mass="20491">MYQGFTVWFTGMSGAGKTTLGEKLVKELRFRGFKADGLDGDVVRQGLCRDLGFSVEDREKNIRCMAFAAQILNRNGICAIASFITPYNSMRRFCREQISRYVEIYVRCPLETLIRRDVKGLYKKALSGELPAFTGISDPFEEPETPDLVVDTSCETPEKSLAKVIYMLEMKGFLEKEVAKD</sequence>
<comment type="caution">
    <text evidence="6">Lacks conserved residue(s) required for the propagation of feature annotation.</text>
</comment>
<dbReference type="InterPro" id="IPR050512">
    <property type="entry name" value="Sulf_AdTrans/APS_kinase"/>
</dbReference>
<dbReference type="HOGENOM" id="CLU_046932_2_1_9"/>
<dbReference type="GO" id="GO:0019379">
    <property type="term" value="P:sulfate assimilation, phosphoadenylyl sulfate reduction by phosphoadenylyl-sulfate reductase (thioredoxin)"/>
    <property type="evidence" value="ECO:0007669"/>
    <property type="project" value="TreeGrafter"/>
</dbReference>
<comment type="catalytic activity">
    <reaction evidence="1 6 7">
        <text>adenosine 5'-phosphosulfate + ATP = 3'-phosphoadenylyl sulfate + ADP + H(+)</text>
        <dbReference type="Rhea" id="RHEA:24152"/>
        <dbReference type="ChEBI" id="CHEBI:15378"/>
        <dbReference type="ChEBI" id="CHEBI:30616"/>
        <dbReference type="ChEBI" id="CHEBI:58243"/>
        <dbReference type="ChEBI" id="CHEBI:58339"/>
        <dbReference type="ChEBI" id="CHEBI:456216"/>
        <dbReference type="EC" id="2.7.1.25"/>
    </reaction>
</comment>
<keyword evidence="6" id="KW-0597">Phosphoprotein</keyword>
<keyword evidence="10" id="KW-1185">Reference proteome</keyword>